<evidence type="ECO:0000313" key="2">
    <source>
        <dbReference type="EMBL" id="GIE69109.1"/>
    </source>
</evidence>
<keyword evidence="3" id="KW-1185">Reference proteome</keyword>
<evidence type="ECO:0000313" key="3">
    <source>
        <dbReference type="Proteomes" id="UP000624709"/>
    </source>
</evidence>
<sequence>MRQLPLGKGGACTQCRTAACYRPGVGGNRPHNVIACRYRPAASRTRTLTAPLTRTAHSHRPTNPDRALPPPH</sequence>
<accession>A0ABQ4BEJ0</accession>
<proteinExistence type="predicted"/>
<name>A0ABQ4BEJ0_9ACTN</name>
<dbReference type="EMBL" id="BOMS01000079">
    <property type="protein sequence ID" value="GIE69109.1"/>
    <property type="molecule type" value="Genomic_DNA"/>
</dbReference>
<feature type="compositionally biased region" description="Low complexity" evidence="1">
    <location>
        <begin position="44"/>
        <end position="55"/>
    </location>
</feature>
<organism evidence="2 3">
    <name type="scientific">Actinoplanes palleronii</name>
    <dbReference type="NCBI Taxonomy" id="113570"/>
    <lineage>
        <taxon>Bacteria</taxon>
        <taxon>Bacillati</taxon>
        <taxon>Actinomycetota</taxon>
        <taxon>Actinomycetes</taxon>
        <taxon>Micromonosporales</taxon>
        <taxon>Micromonosporaceae</taxon>
        <taxon>Actinoplanes</taxon>
    </lineage>
</organism>
<reference evidence="2 3" key="1">
    <citation type="submission" date="2021-01" db="EMBL/GenBank/DDBJ databases">
        <title>Whole genome shotgun sequence of Actinoplanes palleronii NBRC 14916.</title>
        <authorList>
            <person name="Komaki H."/>
            <person name="Tamura T."/>
        </authorList>
    </citation>
    <scope>NUCLEOTIDE SEQUENCE [LARGE SCALE GENOMIC DNA]</scope>
    <source>
        <strain evidence="2 3">NBRC 14916</strain>
    </source>
</reference>
<dbReference type="Proteomes" id="UP000624709">
    <property type="component" value="Unassembled WGS sequence"/>
</dbReference>
<feature type="region of interest" description="Disordered" evidence="1">
    <location>
        <begin position="44"/>
        <end position="72"/>
    </location>
</feature>
<comment type="caution">
    <text evidence="2">The sequence shown here is derived from an EMBL/GenBank/DDBJ whole genome shotgun (WGS) entry which is preliminary data.</text>
</comment>
<gene>
    <name evidence="2" type="ORF">Apa02nite_052170</name>
</gene>
<evidence type="ECO:0000256" key="1">
    <source>
        <dbReference type="SAM" id="MobiDB-lite"/>
    </source>
</evidence>
<protein>
    <submittedName>
        <fullName evidence="2">Uncharacterized protein</fullName>
    </submittedName>
</protein>